<feature type="compositionally biased region" description="Basic residues" evidence="1">
    <location>
        <begin position="375"/>
        <end position="397"/>
    </location>
</feature>
<reference evidence="2 3" key="1">
    <citation type="submission" date="2019-04" db="EMBL/GenBank/DDBJ databases">
        <title>Comparative genomics and transcriptomics to analyze fruiting body development in filamentous ascomycetes.</title>
        <authorList>
            <consortium name="DOE Joint Genome Institute"/>
            <person name="Lutkenhaus R."/>
            <person name="Traeger S."/>
            <person name="Breuer J."/>
            <person name="Kuo A."/>
            <person name="Lipzen A."/>
            <person name="Pangilinan J."/>
            <person name="Dilworth D."/>
            <person name="Sandor L."/>
            <person name="Poggeler S."/>
            <person name="Barry K."/>
            <person name="Grigoriev I.V."/>
            <person name="Nowrousian M."/>
        </authorList>
    </citation>
    <scope>NUCLEOTIDE SEQUENCE [LARGE SCALE GENOMIC DNA]</scope>
    <source>
        <strain evidence="2 3">CBS 389.68</strain>
    </source>
</reference>
<dbReference type="Proteomes" id="UP000298138">
    <property type="component" value="Unassembled WGS sequence"/>
</dbReference>
<feature type="compositionally biased region" description="Acidic residues" evidence="1">
    <location>
        <begin position="93"/>
        <end position="104"/>
    </location>
</feature>
<dbReference type="EMBL" id="ML220130">
    <property type="protein sequence ID" value="TGZ79561.1"/>
    <property type="molecule type" value="Genomic_DNA"/>
</dbReference>
<sequence length="543" mass="59776">MCQQSNFYYTCNHVKMPPLIRCSRPNACPPGAQNATYGPTFDFPCPDCEEKAAAAERRDLGLMFGGGGRRAAGYQNTGKGVDLGGDAWTVVDGSDEDDDDDDDFGSLRGYRTRSPVMGKGKKRVEKDPERHRERSRRRVIVEDSEDEPWLQTVEKPVMKEDVKMKGALVVRPKMNGASMGAQDAVSRFEEEEEIRRREQLRGQSMGRDAVMGGIHVPTSGNFAGGGIQQQQQHAPAPRPRMEEKREPPVHHHPVKQYPHPPPFHIPSSSPSPLSPVIPPTRRPTPPTDTFSLTCSYPQPSSSSHRPATPSPCPTCRYQVLRYSCNHDTTFRPQTCGKDCKNVIQSPDLEVSMACPSCARAADNTTSPRWSQTQHHQQHPFHHQPHHQSHRAAAAHHTIHTEHKRSPQRAYTTPSYLSASCPHSACYNSDDDDYDYDFSCSSEEEIIIPAVPSFSAAARSYFILPSTSSSCHASSASSATYCAFPTPHFVPTVTPCFVPTAARPVELQLAESIVFARADRRGGGGKGFIGLCRGEGGLSGGLWC</sequence>
<feature type="region of interest" description="Disordered" evidence="1">
    <location>
        <begin position="218"/>
        <end position="310"/>
    </location>
</feature>
<feature type="compositionally biased region" description="Pro residues" evidence="1">
    <location>
        <begin position="272"/>
        <end position="286"/>
    </location>
</feature>
<evidence type="ECO:0000256" key="1">
    <source>
        <dbReference type="SAM" id="MobiDB-lite"/>
    </source>
</evidence>
<dbReference type="InParanoid" id="A0A4S2MQP9"/>
<organism evidence="2 3">
    <name type="scientific">Ascodesmis nigricans</name>
    <dbReference type="NCBI Taxonomy" id="341454"/>
    <lineage>
        <taxon>Eukaryota</taxon>
        <taxon>Fungi</taxon>
        <taxon>Dikarya</taxon>
        <taxon>Ascomycota</taxon>
        <taxon>Pezizomycotina</taxon>
        <taxon>Pezizomycetes</taxon>
        <taxon>Pezizales</taxon>
        <taxon>Ascodesmidaceae</taxon>
        <taxon>Ascodesmis</taxon>
    </lineage>
</organism>
<evidence type="ECO:0000313" key="2">
    <source>
        <dbReference type="EMBL" id="TGZ79561.1"/>
    </source>
</evidence>
<name>A0A4S2MQP9_9PEZI</name>
<feature type="compositionally biased region" description="Basic and acidic residues" evidence="1">
    <location>
        <begin position="239"/>
        <end position="249"/>
    </location>
</feature>
<feature type="compositionally biased region" description="Polar residues" evidence="1">
    <location>
        <begin position="288"/>
        <end position="305"/>
    </location>
</feature>
<proteinExistence type="predicted"/>
<protein>
    <submittedName>
        <fullName evidence="2">Uncharacterized protein</fullName>
    </submittedName>
</protein>
<dbReference type="AlphaFoldDB" id="A0A4S2MQP9"/>
<evidence type="ECO:0000313" key="3">
    <source>
        <dbReference type="Proteomes" id="UP000298138"/>
    </source>
</evidence>
<feature type="region of interest" description="Disordered" evidence="1">
    <location>
        <begin position="91"/>
        <end position="139"/>
    </location>
</feature>
<feature type="region of interest" description="Disordered" evidence="1">
    <location>
        <begin position="365"/>
        <end position="408"/>
    </location>
</feature>
<accession>A0A4S2MQP9</accession>
<gene>
    <name evidence="2" type="ORF">EX30DRAFT_78341</name>
</gene>
<keyword evidence="3" id="KW-1185">Reference proteome</keyword>